<dbReference type="OrthoDB" id="7977953at2"/>
<dbReference type="EMBL" id="CP029550">
    <property type="protein sequence ID" value="AWN40673.1"/>
    <property type="molecule type" value="Genomic_DNA"/>
</dbReference>
<evidence type="ECO:0000313" key="2">
    <source>
        <dbReference type="Proteomes" id="UP000245926"/>
    </source>
</evidence>
<evidence type="ECO:0000313" key="1">
    <source>
        <dbReference type="EMBL" id="AWN40673.1"/>
    </source>
</evidence>
<protein>
    <submittedName>
        <fullName evidence="1">Uncharacterized protein</fullName>
    </submittedName>
</protein>
<dbReference type="RefSeq" id="WP_109889022.1">
    <property type="nucleotide sequence ID" value="NZ_CP029550.1"/>
</dbReference>
<accession>A0A2U8W3J4</accession>
<name>A0A2U8W3J4_9HYPH</name>
<reference evidence="2" key="1">
    <citation type="submission" date="2018-05" db="EMBL/GenBank/DDBJ databases">
        <title>Complete Genome Sequence of Methylobacterium sp. 17SD2-17.</title>
        <authorList>
            <person name="Srinivasan S."/>
        </authorList>
    </citation>
    <scope>NUCLEOTIDE SEQUENCE [LARGE SCALE GENOMIC DNA]</scope>
    <source>
        <strain evidence="2">17SD2-17</strain>
    </source>
</reference>
<keyword evidence="2" id="KW-1185">Reference proteome</keyword>
<dbReference type="KEGG" id="mets:DK389_09210"/>
<proteinExistence type="predicted"/>
<sequence>MRLDPARVELAAPGDRYADYCLWDYEPLGPTTGRLRQSTLLWHSLASAGAHPRLFAICDALRDGLGPGHSVWGAKRRGDVTTWEFYFYDYARLDRAVSIARVLAILAPFANSDLTGLEARPYFMFSLDLDEALARGERDLDQINVYVGNPGSSVSSGLSYALTREGLRFDNLYSFFDAATEREAIRAKTACSAHLDLPGLDLDAILWPELMGCRTVVVANKRLCEGVYFSRIGIDPLILALERLAYPEDLVAFLRDERRRLSHLLFDVGIDYAVVDGRPRVTKSAYYGLL</sequence>
<dbReference type="Proteomes" id="UP000245926">
    <property type="component" value="Chromosome"/>
</dbReference>
<organism evidence="1 2">
    <name type="scientific">Methylobacterium durans</name>
    <dbReference type="NCBI Taxonomy" id="2202825"/>
    <lineage>
        <taxon>Bacteria</taxon>
        <taxon>Pseudomonadati</taxon>
        <taxon>Pseudomonadota</taxon>
        <taxon>Alphaproteobacteria</taxon>
        <taxon>Hyphomicrobiales</taxon>
        <taxon>Methylobacteriaceae</taxon>
        <taxon>Methylobacterium</taxon>
    </lineage>
</organism>
<dbReference type="AlphaFoldDB" id="A0A2U8W3J4"/>
<gene>
    <name evidence="1" type="ORF">DK389_09210</name>
</gene>